<gene>
    <name evidence="2" type="ORF">GCM10023175_03020</name>
</gene>
<comment type="caution">
    <text evidence="2">The sequence shown here is derived from an EMBL/GenBank/DDBJ whole genome shotgun (WGS) entry which is preliminary data.</text>
</comment>
<organism evidence="2 3">
    <name type="scientific">Pseudonocardia xishanensis</name>
    <dbReference type="NCBI Taxonomy" id="630995"/>
    <lineage>
        <taxon>Bacteria</taxon>
        <taxon>Bacillati</taxon>
        <taxon>Actinomycetota</taxon>
        <taxon>Actinomycetes</taxon>
        <taxon>Pseudonocardiales</taxon>
        <taxon>Pseudonocardiaceae</taxon>
        <taxon>Pseudonocardia</taxon>
    </lineage>
</organism>
<dbReference type="Pfam" id="PF00296">
    <property type="entry name" value="Bac_luciferase"/>
    <property type="match status" value="1"/>
</dbReference>
<reference evidence="3" key="1">
    <citation type="journal article" date="2019" name="Int. J. Syst. Evol. Microbiol.">
        <title>The Global Catalogue of Microorganisms (GCM) 10K type strain sequencing project: providing services to taxonomists for standard genome sequencing and annotation.</title>
        <authorList>
            <consortium name="The Broad Institute Genomics Platform"/>
            <consortium name="The Broad Institute Genome Sequencing Center for Infectious Disease"/>
            <person name="Wu L."/>
            <person name="Ma J."/>
        </authorList>
    </citation>
    <scope>NUCLEOTIDE SEQUENCE [LARGE SCALE GENOMIC DNA]</scope>
    <source>
        <strain evidence="3">JCM 17906</strain>
    </source>
</reference>
<proteinExistence type="predicted"/>
<sequence length="198" mass="20845">MEIDCALPVGVATPEHVGLAEELGFSRAWCHAAPRSYGDTGMALAVAAERTSRIRIGLTVGGHWRRAGTDAEALADLAGRARGRAELVVGAPGGTGGDPARHAAEVREVLARRHGLDAVPAWIARPGATEFVPQAFRVHAPRGTALRTIVEVAPGVDLERLVRRMRPAGVLLRPRTEDVGVELTAFAEAVHALGRLAA</sequence>
<feature type="domain" description="Luciferase-like" evidence="1">
    <location>
        <begin position="15"/>
        <end position="98"/>
    </location>
</feature>
<protein>
    <recommendedName>
        <fullName evidence="1">Luciferase-like domain-containing protein</fullName>
    </recommendedName>
</protein>
<dbReference type="SUPFAM" id="SSF51679">
    <property type="entry name" value="Bacterial luciferase-like"/>
    <property type="match status" value="1"/>
</dbReference>
<dbReference type="InterPro" id="IPR011251">
    <property type="entry name" value="Luciferase-like_dom"/>
</dbReference>
<keyword evidence="3" id="KW-1185">Reference proteome</keyword>
<dbReference type="InterPro" id="IPR036661">
    <property type="entry name" value="Luciferase-like_sf"/>
</dbReference>
<evidence type="ECO:0000313" key="3">
    <source>
        <dbReference type="Proteomes" id="UP001501598"/>
    </source>
</evidence>
<dbReference type="Proteomes" id="UP001501598">
    <property type="component" value="Unassembled WGS sequence"/>
</dbReference>
<evidence type="ECO:0000313" key="2">
    <source>
        <dbReference type="EMBL" id="GAA4536294.1"/>
    </source>
</evidence>
<evidence type="ECO:0000259" key="1">
    <source>
        <dbReference type="Pfam" id="PF00296"/>
    </source>
</evidence>
<accession>A0ABP8RDZ6</accession>
<name>A0ABP8RDZ6_9PSEU</name>
<dbReference type="RefSeq" id="WP_345411900.1">
    <property type="nucleotide sequence ID" value="NZ_BAABGT010000004.1"/>
</dbReference>
<dbReference type="EMBL" id="BAABGT010000004">
    <property type="protein sequence ID" value="GAA4536294.1"/>
    <property type="molecule type" value="Genomic_DNA"/>
</dbReference>
<dbReference type="Gene3D" id="3.20.20.30">
    <property type="entry name" value="Luciferase-like domain"/>
    <property type="match status" value="1"/>
</dbReference>